<dbReference type="Gene3D" id="2.40.50.90">
    <property type="match status" value="1"/>
</dbReference>
<evidence type="ECO:0000259" key="1">
    <source>
        <dbReference type="SMART" id="SM00318"/>
    </source>
</evidence>
<dbReference type="SUPFAM" id="SSF50199">
    <property type="entry name" value="Staphylococcal nuclease"/>
    <property type="match status" value="1"/>
</dbReference>
<dbReference type="Pfam" id="PF00565">
    <property type="entry name" value="SNase"/>
    <property type="match status" value="1"/>
</dbReference>
<comment type="caution">
    <text evidence="2">The sequence shown here is derived from an EMBL/GenBank/DDBJ whole genome shotgun (WGS) entry which is preliminary data.</text>
</comment>
<sequence length="170" mass="18329">MSILNLLFSRFFGASAVSESPLAAISDPLPVQVAPVDRALAVGQTLGGAARVIDGDTLMVDGVVVRLWGIEAPASDQPWGVEAKYALIRLCRGKRLSLVVEAVPLPGLVMARCRLPDGRDLAAAMVQAGHALDWPLYSQGEYRALETREARARFWRADMRQRGEGFDAAA</sequence>
<dbReference type="Proteomes" id="UP000555411">
    <property type="component" value="Unassembled WGS sequence"/>
</dbReference>
<gene>
    <name evidence="2" type="ORF">H7F16_18595</name>
</gene>
<evidence type="ECO:0000313" key="3">
    <source>
        <dbReference type="Proteomes" id="UP000555411"/>
    </source>
</evidence>
<organism evidence="2 3">
    <name type="scientific">Paragemmobacter straminiformis</name>
    <dbReference type="NCBI Taxonomy" id="2045119"/>
    <lineage>
        <taxon>Bacteria</taxon>
        <taxon>Pseudomonadati</taxon>
        <taxon>Pseudomonadota</taxon>
        <taxon>Alphaproteobacteria</taxon>
        <taxon>Rhodobacterales</taxon>
        <taxon>Paracoccaceae</taxon>
        <taxon>Paragemmobacter</taxon>
    </lineage>
</organism>
<dbReference type="InterPro" id="IPR035437">
    <property type="entry name" value="SNase_OB-fold_sf"/>
</dbReference>
<dbReference type="InterPro" id="IPR016071">
    <property type="entry name" value="Staphylococal_nuclease_OB-fold"/>
</dbReference>
<accession>A0A842IFD7</accession>
<reference evidence="2 3" key="1">
    <citation type="journal article" date="2017" name="Int. J. Syst. Evol. Microbiol.">
        <title>Gemmobacter straminiformis sp. nov., isolated from an artificial fountain.</title>
        <authorList>
            <person name="Kang J.Y."/>
            <person name="Kim M.J."/>
            <person name="Chun J."/>
            <person name="Son K.P."/>
            <person name="Jahng K.Y."/>
        </authorList>
    </citation>
    <scope>NUCLEOTIDE SEQUENCE [LARGE SCALE GENOMIC DNA]</scope>
    <source>
        <strain evidence="2 3">CAM-8</strain>
    </source>
</reference>
<proteinExistence type="predicted"/>
<protein>
    <submittedName>
        <fullName evidence="2">Thermonuclease family protein</fullName>
    </submittedName>
</protein>
<name>A0A842IFD7_9RHOB</name>
<keyword evidence="3" id="KW-1185">Reference proteome</keyword>
<feature type="domain" description="TNase-like" evidence="1">
    <location>
        <begin position="43"/>
        <end position="157"/>
    </location>
</feature>
<dbReference type="AlphaFoldDB" id="A0A842IFD7"/>
<evidence type="ECO:0000313" key="2">
    <source>
        <dbReference type="EMBL" id="MBC2837534.1"/>
    </source>
</evidence>
<dbReference type="SMART" id="SM00318">
    <property type="entry name" value="SNc"/>
    <property type="match status" value="1"/>
</dbReference>
<dbReference type="EMBL" id="JACLQD010000007">
    <property type="protein sequence ID" value="MBC2837534.1"/>
    <property type="molecule type" value="Genomic_DNA"/>
</dbReference>
<dbReference type="RefSeq" id="WP_185799147.1">
    <property type="nucleotide sequence ID" value="NZ_JACLQD010000007.1"/>
</dbReference>